<dbReference type="GO" id="GO:0003676">
    <property type="term" value="F:nucleic acid binding"/>
    <property type="evidence" value="ECO:0007669"/>
    <property type="project" value="InterPro"/>
</dbReference>
<comment type="similarity">
    <text evidence="1 2">Belongs to the UPF0102 family.</text>
</comment>
<sequence>MKMRRQRIGAMGEDIALQHYVMEGALLLDRNVSYPCGEIDLIIEDCSGATVFVEVKTRVGEEFGGAESVGRGKMTRMRKAAMEWVEGRPYCPLRFDVVVVILDRELETADITVYEGVEHGAR</sequence>
<dbReference type="RefSeq" id="WP_053545190.1">
    <property type="nucleotide sequence ID" value="NZ_CP009220.1"/>
</dbReference>
<dbReference type="PANTHER" id="PTHR34039:SF1">
    <property type="entry name" value="UPF0102 PROTEIN YRAN"/>
    <property type="match status" value="1"/>
</dbReference>
<dbReference type="KEGG" id="cdx:CDES_09125"/>
<dbReference type="InterPro" id="IPR011856">
    <property type="entry name" value="tRNA_endonuc-like_dom_sf"/>
</dbReference>
<dbReference type="STRING" id="931089.CDES_09125"/>
<dbReference type="Gene3D" id="3.40.1350.10">
    <property type="match status" value="1"/>
</dbReference>
<evidence type="ECO:0000256" key="1">
    <source>
        <dbReference type="ARBA" id="ARBA00006738"/>
    </source>
</evidence>
<evidence type="ECO:0000313" key="4">
    <source>
        <dbReference type="Proteomes" id="UP000068067"/>
    </source>
</evidence>
<proteinExistence type="inferred from homology"/>
<dbReference type="OrthoDB" id="9794876at2"/>
<dbReference type="HAMAP" id="MF_00048">
    <property type="entry name" value="UPF0102"/>
    <property type="match status" value="1"/>
</dbReference>
<protein>
    <recommendedName>
        <fullName evidence="2">UPF0102 protein CDES_09125</fullName>
    </recommendedName>
</protein>
<name>A0A0M4CQK4_9CORY</name>
<dbReference type="Proteomes" id="UP000068067">
    <property type="component" value="Chromosome"/>
</dbReference>
<dbReference type="EMBL" id="CP009220">
    <property type="protein sequence ID" value="ALC06217.1"/>
    <property type="molecule type" value="Genomic_DNA"/>
</dbReference>
<dbReference type="AlphaFoldDB" id="A0A0M4CQK4"/>
<evidence type="ECO:0000313" key="3">
    <source>
        <dbReference type="EMBL" id="ALC06217.1"/>
    </source>
</evidence>
<accession>A0A0M4CQK4</accession>
<dbReference type="PATRIC" id="fig|931089.4.peg.1839"/>
<keyword evidence="4" id="KW-1185">Reference proteome</keyword>
<gene>
    <name evidence="3" type="ORF">CDES_09125</name>
</gene>
<dbReference type="Pfam" id="PF02021">
    <property type="entry name" value="UPF0102"/>
    <property type="match status" value="1"/>
</dbReference>
<evidence type="ECO:0000256" key="2">
    <source>
        <dbReference type="HAMAP-Rule" id="MF_00048"/>
    </source>
</evidence>
<dbReference type="NCBIfam" id="NF009154">
    <property type="entry name" value="PRK12497.3-3"/>
    <property type="match status" value="1"/>
</dbReference>
<organism evidence="3 4">
    <name type="scientific">Corynebacterium deserti GIMN1.010</name>
    <dbReference type="NCBI Taxonomy" id="931089"/>
    <lineage>
        <taxon>Bacteria</taxon>
        <taxon>Bacillati</taxon>
        <taxon>Actinomycetota</taxon>
        <taxon>Actinomycetes</taxon>
        <taxon>Mycobacteriales</taxon>
        <taxon>Corynebacteriaceae</taxon>
        <taxon>Corynebacterium</taxon>
    </lineage>
</organism>
<dbReference type="PANTHER" id="PTHR34039">
    <property type="entry name" value="UPF0102 PROTEIN YRAN"/>
    <property type="match status" value="1"/>
</dbReference>
<dbReference type="InterPro" id="IPR003509">
    <property type="entry name" value="UPF0102_YraN-like"/>
</dbReference>
<dbReference type="InterPro" id="IPR011335">
    <property type="entry name" value="Restrct_endonuc-II-like"/>
</dbReference>
<dbReference type="SUPFAM" id="SSF52980">
    <property type="entry name" value="Restriction endonuclease-like"/>
    <property type="match status" value="1"/>
</dbReference>
<reference evidence="3 4" key="1">
    <citation type="submission" date="2014-08" db="EMBL/GenBank/DDBJ databases">
        <title>Complete genome sequence of Corynebacterium deserti GIMN1.010 (=DSM 45689), isolated from desert sand in western China.</title>
        <authorList>
            <person name="Ruckert C."/>
            <person name="Albersmeier A."/>
            <person name="Kalinowski J."/>
        </authorList>
    </citation>
    <scope>NUCLEOTIDE SEQUENCE [LARGE SCALE GENOMIC DNA]</scope>
    <source>
        <strain evidence="3 4">GIMN1.010</strain>
    </source>
</reference>